<keyword evidence="3" id="KW-1185">Reference proteome</keyword>
<feature type="compositionally biased region" description="Basic and acidic residues" evidence="1">
    <location>
        <begin position="154"/>
        <end position="171"/>
    </location>
</feature>
<reference evidence="2 3" key="1">
    <citation type="submission" date="2013-07" db="EMBL/GenBank/DDBJ databases">
        <title>The Genome Sequence of Cryptococcus heveanensis BCC8398.</title>
        <authorList>
            <consortium name="The Broad Institute Genome Sequencing Platform"/>
            <person name="Cuomo C."/>
            <person name="Litvintseva A."/>
            <person name="Chen Y."/>
            <person name="Heitman J."/>
            <person name="Sun S."/>
            <person name="Springer D."/>
            <person name="Dromer F."/>
            <person name="Young S.K."/>
            <person name="Zeng Q."/>
            <person name="Gargeya S."/>
            <person name="Fitzgerald M."/>
            <person name="Abouelleil A."/>
            <person name="Alvarado L."/>
            <person name="Berlin A.M."/>
            <person name="Chapman S.B."/>
            <person name="Dewar J."/>
            <person name="Goldberg J."/>
            <person name="Griggs A."/>
            <person name="Gujja S."/>
            <person name="Hansen M."/>
            <person name="Howarth C."/>
            <person name="Imamovic A."/>
            <person name="Larimer J."/>
            <person name="McCowan C."/>
            <person name="Murphy C."/>
            <person name="Pearson M."/>
            <person name="Priest M."/>
            <person name="Roberts A."/>
            <person name="Saif S."/>
            <person name="Shea T."/>
            <person name="Sykes S."/>
            <person name="Wortman J."/>
            <person name="Nusbaum C."/>
            <person name="Birren B."/>
        </authorList>
    </citation>
    <scope>NUCLEOTIDE SEQUENCE [LARGE SCALE GENOMIC DNA]</scope>
    <source>
        <strain evidence="2 3">BCC8398</strain>
    </source>
</reference>
<protein>
    <submittedName>
        <fullName evidence="2">Uncharacterized protein</fullName>
    </submittedName>
</protein>
<sequence>MSSVWSRLTSHFRSSRVFTVPDEESSAIETFKGATLPPAGRSTLDQVLRGDPELFTSDGKDGLAFTRDLASEASQRPESFYATENQQRAAAKVFSTLAMLHSGIHPCLTDYLSSRAPETGADVQQQGQGQLIEDEAKAGDSANGDITGSSAVAEETHHTQQENAYSEKEYL</sequence>
<feature type="region of interest" description="Disordered" evidence="1">
    <location>
        <begin position="118"/>
        <end position="171"/>
    </location>
</feature>
<dbReference type="Proteomes" id="UP000092666">
    <property type="component" value="Unassembled WGS sequence"/>
</dbReference>
<name>A0A1B9H1F1_9TREE</name>
<evidence type="ECO:0000256" key="1">
    <source>
        <dbReference type="SAM" id="MobiDB-lite"/>
    </source>
</evidence>
<evidence type="ECO:0000313" key="3">
    <source>
        <dbReference type="Proteomes" id="UP000092666"/>
    </source>
</evidence>
<gene>
    <name evidence="2" type="ORF">I316_00982</name>
</gene>
<evidence type="ECO:0000313" key="2">
    <source>
        <dbReference type="EMBL" id="OCF37077.1"/>
    </source>
</evidence>
<organism evidence="2 3">
    <name type="scientific">Kwoniella heveanensis BCC8398</name>
    <dbReference type="NCBI Taxonomy" id="1296120"/>
    <lineage>
        <taxon>Eukaryota</taxon>
        <taxon>Fungi</taxon>
        <taxon>Dikarya</taxon>
        <taxon>Basidiomycota</taxon>
        <taxon>Agaricomycotina</taxon>
        <taxon>Tremellomycetes</taxon>
        <taxon>Tremellales</taxon>
        <taxon>Cryptococcaceae</taxon>
        <taxon>Kwoniella</taxon>
    </lineage>
</organism>
<proteinExistence type="predicted"/>
<reference evidence="3" key="2">
    <citation type="submission" date="2013-12" db="EMBL/GenBank/DDBJ databases">
        <title>Evolution of pathogenesis and genome organization in the Tremellales.</title>
        <authorList>
            <person name="Cuomo C."/>
            <person name="Litvintseva A."/>
            <person name="Heitman J."/>
            <person name="Chen Y."/>
            <person name="Sun S."/>
            <person name="Springer D."/>
            <person name="Dromer F."/>
            <person name="Young S."/>
            <person name="Zeng Q."/>
            <person name="Chapman S."/>
            <person name="Gujja S."/>
            <person name="Saif S."/>
            <person name="Birren B."/>
        </authorList>
    </citation>
    <scope>NUCLEOTIDE SEQUENCE [LARGE SCALE GENOMIC DNA]</scope>
    <source>
        <strain evidence="3">BCC8398</strain>
    </source>
</reference>
<accession>A0A1B9H1F1</accession>
<dbReference type="EMBL" id="KI669493">
    <property type="protein sequence ID" value="OCF37077.1"/>
    <property type="molecule type" value="Genomic_DNA"/>
</dbReference>
<dbReference type="AlphaFoldDB" id="A0A1B9H1F1"/>